<evidence type="ECO:0008006" key="4">
    <source>
        <dbReference type="Google" id="ProtNLM"/>
    </source>
</evidence>
<organism evidence="2 3">
    <name type="scientific">Clavibacter michiganensis subsp. insidiosus</name>
    <dbReference type="NCBI Taxonomy" id="33014"/>
    <lineage>
        <taxon>Bacteria</taxon>
        <taxon>Bacillati</taxon>
        <taxon>Actinomycetota</taxon>
        <taxon>Actinomycetes</taxon>
        <taxon>Micrococcales</taxon>
        <taxon>Microbacteriaceae</taxon>
        <taxon>Clavibacter</taxon>
    </lineage>
</organism>
<dbReference type="HOGENOM" id="CLU_1765737_0_0_11"/>
<proteinExistence type="predicted"/>
<name>A0A0D5CLN2_9MICO</name>
<gene>
    <name evidence="2" type="ORF">VO01_14715</name>
</gene>
<dbReference type="PATRIC" id="fig|33014.5.peg.3034"/>
<dbReference type="PROSITE" id="PS51257">
    <property type="entry name" value="PROKAR_LIPOPROTEIN"/>
    <property type="match status" value="1"/>
</dbReference>
<dbReference type="EMBL" id="CP011043">
    <property type="protein sequence ID" value="AJW80199.1"/>
    <property type="molecule type" value="Genomic_DNA"/>
</dbReference>
<dbReference type="RefSeq" id="WP_045529928.1">
    <property type="nucleotide sequence ID" value="NZ_CP011043.1"/>
</dbReference>
<evidence type="ECO:0000313" key="2">
    <source>
        <dbReference type="EMBL" id="AJW80199.1"/>
    </source>
</evidence>
<protein>
    <recommendedName>
        <fullName evidence="4">Lipoprotein</fullName>
    </recommendedName>
</protein>
<dbReference type="KEGG" id="cmh:VO01_14715"/>
<dbReference type="OrthoDB" id="4980768at2"/>
<keyword evidence="1" id="KW-0732">Signal</keyword>
<dbReference type="AlphaFoldDB" id="A0A0D5CLN2"/>
<feature type="signal peptide" evidence="1">
    <location>
        <begin position="1"/>
        <end position="22"/>
    </location>
</feature>
<sequence>MRRTRRAAATAGAGATAAIPLAGGLSGCGAVTAERCLPAPLTVSPDTVAPGGTVTVSSAAVDCDLGYGSGRTHTTGIASEALAADGSSTFVEGEAFAVAADGSFRREVVVPAELPTGPAYVSIRGSAFDDGDDGESSCTAYVATLAVG</sequence>
<reference evidence="2 3" key="1">
    <citation type="journal article" date="2015" name="Genome Announc.">
        <title>Complete Genome Sequence of Clavibacter michiganensis subsp. insidiosus R1-1 Using PacBio Single-Molecule Real-Time Technology.</title>
        <authorList>
            <person name="Lu Y."/>
            <person name="Samac D.A."/>
            <person name="Glazebrook J."/>
            <person name="Ishimaru C.A."/>
        </authorList>
    </citation>
    <scope>NUCLEOTIDE SEQUENCE [LARGE SCALE GENOMIC DNA]</scope>
    <source>
        <strain evidence="2 3">R1-1</strain>
    </source>
</reference>
<feature type="chain" id="PRO_5038770681" description="Lipoprotein" evidence="1">
    <location>
        <begin position="23"/>
        <end position="148"/>
    </location>
</feature>
<evidence type="ECO:0000256" key="1">
    <source>
        <dbReference type="SAM" id="SignalP"/>
    </source>
</evidence>
<accession>A0A0D5CLN2</accession>
<evidence type="ECO:0000313" key="3">
    <source>
        <dbReference type="Proteomes" id="UP000032604"/>
    </source>
</evidence>
<dbReference type="Proteomes" id="UP000032604">
    <property type="component" value="Chromosome"/>
</dbReference>